<sequence>MPQRAAPAPLEDATPLARASRCYPLVGALVGVIAALIFLAADRLGLPPGLAALSAIVATVLVTGALHEDGLADLADGFGGGGDRARKLAIMRDSRIGSYGVIALILALALRAGSLAAIAEPGAVAAALIAAESLSRGGLAAIMAGLPPARPDGLAAHVGRPGGSAALAAILIAAALAFVLLDWQAAVLSLLALVAAQGLVALLARRQIGGYTGDVLGAAQQIGATAILLVLAAAAP</sequence>
<dbReference type="Pfam" id="PF02654">
    <property type="entry name" value="CobS"/>
    <property type="match status" value="1"/>
</dbReference>
<dbReference type="PANTHER" id="PTHR34148:SF1">
    <property type="entry name" value="ADENOSYLCOBINAMIDE-GDP RIBAZOLETRANSFERASE"/>
    <property type="match status" value="1"/>
</dbReference>
<comment type="function">
    <text evidence="14 19">Joins adenosylcobinamide-GDP and alpha-ribazole to generate adenosylcobalamin (Ado-cobalamin). Also synthesizes adenosylcobalamin 5'-phosphate from adenosylcobinamide-GDP and alpha-ribazole 5'-phosphate.</text>
</comment>
<evidence type="ECO:0000256" key="18">
    <source>
        <dbReference type="ARBA" id="ARBA00049504"/>
    </source>
</evidence>
<feature type="transmembrane region" description="Helical" evidence="19">
    <location>
        <begin position="185"/>
        <end position="203"/>
    </location>
</feature>
<keyword evidence="10 19" id="KW-0812">Transmembrane</keyword>
<dbReference type="Proteomes" id="UP000761264">
    <property type="component" value="Unassembled WGS sequence"/>
</dbReference>
<evidence type="ECO:0000256" key="6">
    <source>
        <dbReference type="ARBA" id="ARBA00015850"/>
    </source>
</evidence>
<evidence type="ECO:0000256" key="10">
    <source>
        <dbReference type="ARBA" id="ARBA00022692"/>
    </source>
</evidence>
<comment type="cofactor">
    <cofactor evidence="1 19">
        <name>Mg(2+)</name>
        <dbReference type="ChEBI" id="CHEBI:18420"/>
    </cofactor>
</comment>
<evidence type="ECO:0000256" key="14">
    <source>
        <dbReference type="ARBA" id="ARBA00025228"/>
    </source>
</evidence>
<evidence type="ECO:0000256" key="2">
    <source>
        <dbReference type="ARBA" id="ARBA00004651"/>
    </source>
</evidence>
<keyword evidence="12 19" id="KW-1133">Transmembrane helix</keyword>
<keyword evidence="21" id="KW-1185">Reference proteome</keyword>
<evidence type="ECO:0000256" key="7">
    <source>
        <dbReference type="ARBA" id="ARBA00022475"/>
    </source>
</evidence>
<gene>
    <name evidence="19 20" type="primary">cobS</name>
    <name evidence="20" type="ORF">HBA54_05795</name>
</gene>
<evidence type="ECO:0000313" key="20">
    <source>
        <dbReference type="EMBL" id="NIA68098.1"/>
    </source>
</evidence>
<keyword evidence="7 19" id="KW-1003">Cell membrane</keyword>
<comment type="similarity">
    <text evidence="4 19">Belongs to the CobS family.</text>
</comment>
<evidence type="ECO:0000256" key="13">
    <source>
        <dbReference type="ARBA" id="ARBA00023136"/>
    </source>
</evidence>
<organism evidence="20 21">
    <name type="scientific">Pelagibius litoralis</name>
    <dbReference type="NCBI Taxonomy" id="374515"/>
    <lineage>
        <taxon>Bacteria</taxon>
        <taxon>Pseudomonadati</taxon>
        <taxon>Pseudomonadota</taxon>
        <taxon>Alphaproteobacteria</taxon>
        <taxon>Rhodospirillales</taxon>
        <taxon>Rhodovibrionaceae</taxon>
        <taxon>Pelagibius</taxon>
    </lineage>
</organism>
<keyword evidence="8 19" id="KW-0169">Cobalamin biosynthesis</keyword>
<comment type="pathway">
    <text evidence="3 19">Cofactor biosynthesis; adenosylcobalamin biosynthesis; adenosylcobalamin from cob(II)yrinate a,c-diamide: step 7/7.</text>
</comment>
<evidence type="ECO:0000256" key="19">
    <source>
        <dbReference type="HAMAP-Rule" id="MF_00719"/>
    </source>
</evidence>
<keyword evidence="13 19" id="KW-0472">Membrane</keyword>
<keyword evidence="11 19" id="KW-0460">Magnesium</keyword>
<evidence type="ECO:0000256" key="11">
    <source>
        <dbReference type="ARBA" id="ARBA00022842"/>
    </source>
</evidence>
<evidence type="ECO:0000256" key="17">
    <source>
        <dbReference type="ARBA" id="ARBA00048623"/>
    </source>
</evidence>
<feature type="transmembrane region" description="Helical" evidence="19">
    <location>
        <begin position="21"/>
        <end position="40"/>
    </location>
</feature>
<dbReference type="EC" id="2.7.8.26" evidence="5 19"/>
<accession>A0A967CB44</accession>
<keyword evidence="9 19" id="KW-0808">Transferase</keyword>
<reference evidence="20" key="1">
    <citation type="submission" date="2020-03" db="EMBL/GenBank/DDBJ databases">
        <title>Genome of Pelagibius litoralis DSM 21314T.</title>
        <authorList>
            <person name="Wang G."/>
        </authorList>
    </citation>
    <scope>NUCLEOTIDE SEQUENCE</scope>
    <source>
        <strain evidence="20">DSM 21314</strain>
    </source>
</reference>
<feature type="transmembrane region" description="Helical" evidence="19">
    <location>
        <begin position="158"/>
        <end position="179"/>
    </location>
</feature>
<dbReference type="AlphaFoldDB" id="A0A967CB44"/>
<evidence type="ECO:0000256" key="5">
    <source>
        <dbReference type="ARBA" id="ARBA00013200"/>
    </source>
</evidence>
<proteinExistence type="inferred from homology"/>
<comment type="caution">
    <text evidence="20">The sequence shown here is derived from an EMBL/GenBank/DDBJ whole genome shotgun (WGS) entry which is preliminary data.</text>
</comment>
<evidence type="ECO:0000256" key="1">
    <source>
        <dbReference type="ARBA" id="ARBA00001946"/>
    </source>
</evidence>
<feature type="transmembrane region" description="Helical" evidence="19">
    <location>
        <begin position="96"/>
        <end position="118"/>
    </location>
</feature>
<evidence type="ECO:0000256" key="16">
    <source>
        <dbReference type="ARBA" id="ARBA00032853"/>
    </source>
</evidence>
<comment type="subcellular location">
    <subcellularLocation>
        <location evidence="2 19">Cell membrane</location>
        <topology evidence="2 19">Multi-pass membrane protein</topology>
    </subcellularLocation>
</comment>
<dbReference type="EMBL" id="JAAQPH010000003">
    <property type="protein sequence ID" value="NIA68098.1"/>
    <property type="molecule type" value="Genomic_DNA"/>
</dbReference>
<dbReference type="GO" id="GO:0009236">
    <property type="term" value="P:cobalamin biosynthetic process"/>
    <property type="evidence" value="ECO:0007669"/>
    <property type="project" value="UniProtKB-UniRule"/>
</dbReference>
<comment type="catalytic activity">
    <reaction evidence="17 19">
        <text>alpha-ribazole + adenosylcob(III)inamide-GDP = adenosylcob(III)alamin + GMP + H(+)</text>
        <dbReference type="Rhea" id="RHEA:16049"/>
        <dbReference type="ChEBI" id="CHEBI:10329"/>
        <dbReference type="ChEBI" id="CHEBI:15378"/>
        <dbReference type="ChEBI" id="CHEBI:18408"/>
        <dbReference type="ChEBI" id="CHEBI:58115"/>
        <dbReference type="ChEBI" id="CHEBI:60487"/>
        <dbReference type="EC" id="2.7.8.26"/>
    </reaction>
</comment>
<evidence type="ECO:0000256" key="12">
    <source>
        <dbReference type="ARBA" id="ARBA00022989"/>
    </source>
</evidence>
<comment type="catalytic activity">
    <reaction evidence="18 19">
        <text>alpha-ribazole 5'-phosphate + adenosylcob(III)inamide-GDP = adenosylcob(III)alamin 5'-phosphate + GMP + H(+)</text>
        <dbReference type="Rhea" id="RHEA:23560"/>
        <dbReference type="ChEBI" id="CHEBI:15378"/>
        <dbReference type="ChEBI" id="CHEBI:57918"/>
        <dbReference type="ChEBI" id="CHEBI:58115"/>
        <dbReference type="ChEBI" id="CHEBI:60487"/>
        <dbReference type="ChEBI" id="CHEBI:60493"/>
        <dbReference type="EC" id="2.7.8.26"/>
    </reaction>
</comment>
<evidence type="ECO:0000256" key="9">
    <source>
        <dbReference type="ARBA" id="ARBA00022679"/>
    </source>
</evidence>
<dbReference type="GO" id="GO:0008818">
    <property type="term" value="F:cobalamin 5'-phosphate synthase activity"/>
    <property type="evidence" value="ECO:0007669"/>
    <property type="project" value="UniProtKB-UniRule"/>
</dbReference>
<dbReference type="PANTHER" id="PTHR34148">
    <property type="entry name" value="ADENOSYLCOBINAMIDE-GDP RIBAZOLETRANSFERASE"/>
    <property type="match status" value="1"/>
</dbReference>
<dbReference type="NCBIfam" id="TIGR00317">
    <property type="entry name" value="cobS"/>
    <property type="match status" value="1"/>
</dbReference>
<name>A0A967CB44_9PROT</name>
<evidence type="ECO:0000313" key="21">
    <source>
        <dbReference type="Proteomes" id="UP000761264"/>
    </source>
</evidence>
<feature type="transmembrane region" description="Helical" evidence="19">
    <location>
        <begin position="46"/>
        <end position="66"/>
    </location>
</feature>
<dbReference type="GO" id="GO:0051073">
    <property type="term" value="F:adenosylcobinamide-GDP ribazoletransferase activity"/>
    <property type="evidence" value="ECO:0007669"/>
    <property type="project" value="UniProtKB-UniRule"/>
</dbReference>
<evidence type="ECO:0000256" key="15">
    <source>
        <dbReference type="ARBA" id="ARBA00032605"/>
    </source>
</evidence>
<dbReference type="GO" id="GO:0005886">
    <property type="term" value="C:plasma membrane"/>
    <property type="evidence" value="ECO:0007669"/>
    <property type="project" value="UniProtKB-SubCell"/>
</dbReference>
<dbReference type="HAMAP" id="MF_00719">
    <property type="entry name" value="CobS"/>
    <property type="match status" value="1"/>
</dbReference>
<evidence type="ECO:0000256" key="4">
    <source>
        <dbReference type="ARBA" id="ARBA00010561"/>
    </source>
</evidence>
<protein>
    <recommendedName>
        <fullName evidence="6 19">Adenosylcobinamide-GDP ribazoletransferase</fullName>
        <ecNumber evidence="5 19">2.7.8.26</ecNumber>
    </recommendedName>
    <alternativeName>
        <fullName evidence="16 19">Cobalamin synthase</fullName>
    </alternativeName>
    <alternativeName>
        <fullName evidence="15 19">Cobalamin-5'-phosphate synthase</fullName>
    </alternativeName>
</protein>
<dbReference type="InterPro" id="IPR003805">
    <property type="entry name" value="CobS"/>
</dbReference>
<evidence type="ECO:0000256" key="8">
    <source>
        <dbReference type="ARBA" id="ARBA00022573"/>
    </source>
</evidence>
<feature type="transmembrane region" description="Helical" evidence="19">
    <location>
        <begin position="215"/>
        <end position="235"/>
    </location>
</feature>
<evidence type="ECO:0000256" key="3">
    <source>
        <dbReference type="ARBA" id="ARBA00004663"/>
    </source>
</evidence>